<reference evidence="1" key="1">
    <citation type="submission" date="2022-05" db="EMBL/GenBank/DDBJ databases">
        <title>The Musa troglodytarum L. genome provides insights into the mechanism of non-climacteric behaviour and enrichment of carotenoids.</title>
        <authorList>
            <person name="Wang J."/>
        </authorList>
    </citation>
    <scope>NUCLEOTIDE SEQUENCE</scope>
    <source>
        <tissue evidence="1">Leaf</tissue>
    </source>
</reference>
<dbReference type="AlphaFoldDB" id="A0A9E7G4L5"/>
<dbReference type="Proteomes" id="UP001055439">
    <property type="component" value="Chromosome 5"/>
</dbReference>
<keyword evidence="2" id="KW-1185">Reference proteome</keyword>
<accession>A0A9E7G4L5</accession>
<evidence type="ECO:0000313" key="1">
    <source>
        <dbReference type="EMBL" id="URE05469.1"/>
    </source>
</evidence>
<dbReference type="EMBL" id="CP097507">
    <property type="protein sequence ID" value="URE05469.1"/>
    <property type="molecule type" value="Genomic_DNA"/>
</dbReference>
<name>A0A9E7G4L5_9LILI</name>
<proteinExistence type="predicted"/>
<evidence type="ECO:0000313" key="2">
    <source>
        <dbReference type="Proteomes" id="UP001055439"/>
    </source>
</evidence>
<sequence>MQVEIIDVSGHLIPVTIYLYLILDQVFQNLGVGIWSQEAYPLKVCRGKRVWRDSVFPRPEGLTRKYLPCGWKKSFPPCKAKRNKEE</sequence>
<organism evidence="1 2">
    <name type="scientific">Musa troglodytarum</name>
    <name type="common">fe'i banana</name>
    <dbReference type="NCBI Taxonomy" id="320322"/>
    <lineage>
        <taxon>Eukaryota</taxon>
        <taxon>Viridiplantae</taxon>
        <taxon>Streptophyta</taxon>
        <taxon>Embryophyta</taxon>
        <taxon>Tracheophyta</taxon>
        <taxon>Spermatophyta</taxon>
        <taxon>Magnoliopsida</taxon>
        <taxon>Liliopsida</taxon>
        <taxon>Zingiberales</taxon>
        <taxon>Musaceae</taxon>
        <taxon>Musa</taxon>
    </lineage>
</organism>
<gene>
    <name evidence="1" type="ORF">MUK42_20144</name>
</gene>
<protein>
    <submittedName>
        <fullName evidence="1">Uncharacterized protein</fullName>
    </submittedName>
</protein>